<dbReference type="AlphaFoldDB" id="A0A1G2SMG8"/>
<keyword evidence="7 10" id="KW-0812">Transmembrane</keyword>
<dbReference type="InterPro" id="IPR004358">
    <property type="entry name" value="Sig_transdc_His_kin-like_C"/>
</dbReference>
<evidence type="ECO:0000256" key="5">
    <source>
        <dbReference type="ARBA" id="ARBA00022553"/>
    </source>
</evidence>
<dbReference type="InterPro" id="IPR003661">
    <property type="entry name" value="HisK_dim/P_dom"/>
</dbReference>
<keyword evidence="6" id="KW-0808">Transferase</keyword>
<evidence type="ECO:0000313" key="13">
    <source>
        <dbReference type="Proteomes" id="UP000178168"/>
    </source>
</evidence>
<dbReference type="SMART" id="SM00388">
    <property type="entry name" value="HisKA"/>
    <property type="match status" value="1"/>
</dbReference>
<evidence type="ECO:0000313" key="12">
    <source>
        <dbReference type="EMBL" id="OHA85849.1"/>
    </source>
</evidence>
<protein>
    <recommendedName>
        <fullName evidence="3">histidine kinase</fullName>
        <ecNumber evidence="3">2.7.13.3</ecNumber>
    </recommendedName>
</protein>
<comment type="caution">
    <text evidence="12">The sequence shown here is derived from an EMBL/GenBank/DDBJ whole genome shotgun (WGS) entry which is preliminary data.</text>
</comment>
<dbReference type="Proteomes" id="UP000178168">
    <property type="component" value="Unassembled WGS sequence"/>
</dbReference>
<dbReference type="SMART" id="SM00387">
    <property type="entry name" value="HATPase_c"/>
    <property type="match status" value="1"/>
</dbReference>
<proteinExistence type="predicted"/>
<dbReference type="PROSITE" id="PS50109">
    <property type="entry name" value="HIS_KIN"/>
    <property type="match status" value="1"/>
</dbReference>
<evidence type="ECO:0000256" key="2">
    <source>
        <dbReference type="ARBA" id="ARBA00004651"/>
    </source>
</evidence>
<evidence type="ECO:0000256" key="1">
    <source>
        <dbReference type="ARBA" id="ARBA00000085"/>
    </source>
</evidence>
<dbReference type="InterPro" id="IPR003594">
    <property type="entry name" value="HATPase_dom"/>
</dbReference>
<dbReference type="Pfam" id="PF02518">
    <property type="entry name" value="HATPase_c"/>
    <property type="match status" value="1"/>
</dbReference>
<dbReference type="SUPFAM" id="SSF47384">
    <property type="entry name" value="Homodimeric domain of signal transducing histidine kinase"/>
    <property type="match status" value="1"/>
</dbReference>
<feature type="transmembrane region" description="Helical" evidence="10">
    <location>
        <begin position="22"/>
        <end position="44"/>
    </location>
</feature>
<dbReference type="InterPro" id="IPR036097">
    <property type="entry name" value="HisK_dim/P_sf"/>
</dbReference>
<keyword evidence="9 10" id="KW-1133">Transmembrane helix</keyword>
<organism evidence="12 13">
    <name type="scientific">Candidatus Yonathbacteria bacterium RIFOXYD1_FULL_52_36</name>
    <dbReference type="NCBI Taxonomy" id="1802730"/>
    <lineage>
        <taxon>Bacteria</taxon>
        <taxon>Candidatus Yonathiibacteriota</taxon>
    </lineage>
</organism>
<dbReference type="EC" id="2.7.13.3" evidence="3"/>
<evidence type="ECO:0000259" key="11">
    <source>
        <dbReference type="PROSITE" id="PS50109"/>
    </source>
</evidence>
<dbReference type="Pfam" id="PF00512">
    <property type="entry name" value="HisKA"/>
    <property type="match status" value="1"/>
</dbReference>
<dbReference type="STRING" id="1802730.A2591_03770"/>
<name>A0A1G2SMG8_9BACT</name>
<keyword evidence="8" id="KW-0418">Kinase</keyword>
<keyword evidence="10" id="KW-0472">Membrane</keyword>
<evidence type="ECO:0000256" key="9">
    <source>
        <dbReference type="ARBA" id="ARBA00022989"/>
    </source>
</evidence>
<dbReference type="GO" id="GO:0009927">
    <property type="term" value="F:histidine phosphotransfer kinase activity"/>
    <property type="evidence" value="ECO:0007669"/>
    <property type="project" value="TreeGrafter"/>
</dbReference>
<dbReference type="FunFam" id="3.30.565.10:FF:000006">
    <property type="entry name" value="Sensor histidine kinase WalK"/>
    <property type="match status" value="1"/>
</dbReference>
<feature type="domain" description="Histidine kinase" evidence="11">
    <location>
        <begin position="239"/>
        <end position="454"/>
    </location>
</feature>
<comment type="catalytic activity">
    <reaction evidence="1">
        <text>ATP + protein L-histidine = ADP + protein N-phospho-L-histidine.</text>
        <dbReference type="EC" id="2.7.13.3"/>
    </reaction>
</comment>
<dbReference type="GO" id="GO:0005886">
    <property type="term" value="C:plasma membrane"/>
    <property type="evidence" value="ECO:0007669"/>
    <property type="project" value="UniProtKB-SubCell"/>
</dbReference>
<keyword evidence="4" id="KW-1003">Cell membrane</keyword>
<dbReference type="Gene3D" id="3.30.565.10">
    <property type="entry name" value="Histidine kinase-like ATPase, C-terminal domain"/>
    <property type="match status" value="1"/>
</dbReference>
<gene>
    <name evidence="12" type="ORF">A2591_03770</name>
</gene>
<dbReference type="PANTHER" id="PTHR43047:SF72">
    <property type="entry name" value="OSMOSENSING HISTIDINE PROTEIN KINASE SLN1"/>
    <property type="match status" value="1"/>
</dbReference>
<dbReference type="GO" id="GO:0000155">
    <property type="term" value="F:phosphorelay sensor kinase activity"/>
    <property type="evidence" value="ECO:0007669"/>
    <property type="project" value="InterPro"/>
</dbReference>
<dbReference type="SUPFAM" id="SSF103190">
    <property type="entry name" value="Sensory domain-like"/>
    <property type="match status" value="1"/>
</dbReference>
<evidence type="ECO:0000256" key="3">
    <source>
        <dbReference type="ARBA" id="ARBA00012438"/>
    </source>
</evidence>
<dbReference type="CDD" id="cd00082">
    <property type="entry name" value="HisKA"/>
    <property type="match status" value="1"/>
</dbReference>
<evidence type="ECO:0000256" key="7">
    <source>
        <dbReference type="ARBA" id="ARBA00022692"/>
    </source>
</evidence>
<dbReference type="InterPro" id="IPR029151">
    <property type="entry name" value="Sensor-like_sf"/>
</dbReference>
<dbReference type="InterPro" id="IPR036890">
    <property type="entry name" value="HATPase_C_sf"/>
</dbReference>
<reference evidence="12 13" key="1">
    <citation type="journal article" date="2016" name="Nat. Commun.">
        <title>Thousands of microbial genomes shed light on interconnected biogeochemical processes in an aquifer system.</title>
        <authorList>
            <person name="Anantharaman K."/>
            <person name="Brown C.T."/>
            <person name="Hug L.A."/>
            <person name="Sharon I."/>
            <person name="Castelle C.J."/>
            <person name="Probst A.J."/>
            <person name="Thomas B.C."/>
            <person name="Singh A."/>
            <person name="Wilkins M.J."/>
            <person name="Karaoz U."/>
            <person name="Brodie E.L."/>
            <person name="Williams K.H."/>
            <person name="Hubbard S.S."/>
            <person name="Banfield J.F."/>
        </authorList>
    </citation>
    <scope>NUCLEOTIDE SEQUENCE [LARGE SCALE GENOMIC DNA]</scope>
</reference>
<dbReference type="PANTHER" id="PTHR43047">
    <property type="entry name" value="TWO-COMPONENT HISTIDINE PROTEIN KINASE"/>
    <property type="match status" value="1"/>
</dbReference>
<feature type="transmembrane region" description="Helical" evidence="10">
    <location>
        <begin position="195"/>
        <end position="214"/>
    </location>
</feature>
<evidence type="ECO:0000256" key="8">
    <source>
        <dbReference type="ARBA" id="ARBA00022777"/>
    </source>
</evidence>
<dbReference type="InterPro" id="IPR005467">
    <property type="entry name" value="His_kinase_dom"/>
</dbReference>
<comment type="subcellular location">
    <subcellularLocation>
        <location evidence="2">Cell membrane</location>
        <topology evidence="2">Multi-pass membrane protein</topology>
    </subcellularLocation>
</comment>
<evidence type="ECO:0000256" key="6">
    <source>
        <dbReference type="ARBA" id="ARBA00022679"/>
    </source>
</evidence>
<evidence type="ECO:0000256" key="10">
    <source>
        <dbReference type="SAM" id="Phobius"/>
    </source>
</evidence>
<dbReference type="SUPFAM" id="SSF55874">
    <property type="entry name" value="ATPase domain of HSP90 chaperone/DNA topoisomerase II/histidine kinase"/>
    <property type="match status" value="1"/>
</dbReference>
<dbReference type="PRINTS" id="PR00344">
    <property type="entry name" value="BCTRLSENSOR"/>
</dbReference>
<keyword evidence="5" id="KW-0597">Phosphoprotein</keyword>
<accession>A0A1G2SMG8</accession>
<sequence>MIERTISNLKRGVEFVRNNPQLLYTIFLLIVVPLAFVVSGGRFLDAAQKNQERIEQTYVSSLHDALTDVARDAFTDPGVLQIQVDRLKERDPDIAYFAILENSGATARVLASSDHNEFGRELTLGQTPGEAGHEYRVAQGNPNGTYIFTGVDANGRTIRGVRALAADDGRVIGFLVTDISMSRIDALAATGTREAYTFSLILIIAIFALLVRHARIVDYTVLYRKLAEVDKLKDDFISMAAHELRTPISIVRGYASMLVEGGKLPQEEAKQADYITRSAAQLNSLVDDLLDVMRIEQNRMEFALASTDVGASVREVTDMLAVNAKEKNLALNVEIADGVMAMLDSDRFRQVMLNIAGNAVKYTLQGNVTVRVAAEGKNAVIRVSDTGIGISAEDQKNLFGKFYRVKSEETKAIRGTGLGLWITKQMIEKMRGTIGIESIKGRGTDVTLSFPLVG</sequence>
<dbReference type="Gene3D" id="1.10.287.130">
    <property type="match status" value="1"/>
</dbReference>
<evidence type="ECO:0000256" key="4">
    <source>
        <dbReference type="ARBA" id="ARBA00022475"/>
    </source>
</evidence>
<dbReference type="EMBL" id="MHUZ01000014">
    <property type="protein sequence ID" value="OHA85849.1"/>
    <property type="molecule type" value="Genomic_DNA"/>
</dbReference>